<accession>A0A5C1QK20</accession>
<evidence type="ECO:0008006" key="5">
    <source>
        <dbReference type="Google" id="ProtNLM"/>
    </source>
</evidence>
<evidence type="ECO:0000313" key="4">
    <source>
        <dbReference type="Proteomes" id="UP000324209"/>
    </source>
</evidence>
<gene>
    <name evidence="3" type="ORF">EXM22_05820</name>
</gene>
<proteinExistence type="predicted"/>
<evidence type="ECO:0000313" key="3">
    <source>
        <dbReference type="EMBL" id="QEN07529.1"/>
    </source>
</evidence>
<dbReference type="KEGG" id="ock:EXM22_05820"/>
<evidence type="ECO:0000256" key="2">
    <source>
        <dbReference type="SAM" id="SignalP"/>
    </source>
</evidence>
<keyword evidence="2" id="KW-0732">Signal</keyword>
<dbReference type="OrthoDB" id="360241at2"/>
<feature type="region of interest" description="Disordered" evidence="1">
    <location>
        <begin position="67"/>
        <end position="179"/>
    </location>
</feature>
<organism evidence="3 4">
    <name type="scientific">Oceanispirochaeta crateris</name>
    <dbReference type="NCBI Taxonomy" id="2518645"/>
    <lineage>
        <taxon>Bacteria</taxon>
        <taxon>Pseudomonadati</taxon>
        <taxon>Spirochaetota</taxon>
        <taxon>Spirochaetia</taxon>
        <taxon>Spirochaetales</taxon>
        <taxon>Spirochaetaceae</taxon>
        <taxon>Oceanispirochaeta</taxon>
    </lineage>
</organism>
<feature type="compositionally biased region" description="Basic and acidic residues" evidence="1">
    <location>
        <begin position="86"/>
        <end position="102"/>
    </location>
</feature>
<feature type="signal peptide" evidence="2">
    <location>
        <begin position="1"/>
        <end position="23"/>
    </location>
</feature>
<evidence type="ECO:0000256" key="1">
    <source>
        <dbReference type="SAM" id="MobiDB-lite"/>
    </source>
</evidence>
<dbReference type="AlphaFoldDB" id="A0A5C1QK20"/>
<feature type="compositionally biased region" description="Polar residues" evidence="1">
    <location>
        <begin position="390"/>
        <end position="406"/>
    </location>
</feature>
<feature type="region of interest" description="Disordered" evidence="1">
    <location>
        <begin position="326"/>
        <end position="350"/>
    </location>
</feature>
<feature type="compositionally biased region" description="Acidic residues" evidence="1">
    <location>
        <begin position="69"/>
        <end position="79"/>
    </location>
</feature>
<sequence>MRPEYLILPLLLLMALSSCQTTADDIENPSPVESGNITTEVQAETIQAEEPAQEAQTTDTVIESVTVEESPDEITVEEEPIPKLISDLKEKDRRGGLKKQSEPEITDMPEIISPSSTLEAPEELDPEEEAQETIAPPVSEEPIPSDEPIEYFEADPLPSETAEPDRDLLPSENESAPFNPLLPILIQPHQSDSESPVPTMPEKIPQNNIPADTEQPSALDVEEIDQELPSENQNENDTILPIASGEYQLSSDSSGKLIIQLQGPGWIYLSNNGDSSFKLIDKSYDPESGRTKFIFSTSQEEDLINEIIFLKQDLLRGESAQQSLTIDSSNNPLINDQNITETPEGSQNSLETIISNSDEKPLTEDQEREEQQWQDSLYPELGTIDETMSEETISSENTARENSTVQEEPFPPTGLKASELLKQAEYYEQPGPGQSLEKAMQLYDIIIKDYPVTEERFIAESRIRYLNKHYFKVQ</sequence>
<feature type="region of interest" description="Disordered" evidence="1">
    <location>
        <begin position="388"/>
        <end position="413"/>
    </location>
</feature>
<feature type="chain" id="PRO_5022886712" description="Outer membrane protein assembly factor BamD" evidence="2">
    <location>
        <begin position="24"/>
        <end position="474"/>
    </location>
</feature>
<feature type="compositionally biased region" description="Acidic residues" evidence="1">
    <location>
        <begin position="120"/>
        <end position="131"/>
    </location>
</feature>
<dbReference type="RefSeq" id="WP_149485609.1">
    <property type="nucleotide sequence ID" value="NZ_CP036150.1"/>
</dbReference>
<dbReference type="EMBL" id="CP036150">
    <property type="protein sequence ID" value="QEN07529.1"/>
    <property type="molecule type" value="Genomic_DNA"/>
</dbReference>
<dbReference type="PROSITE" id="PS51257">
    <property type="entry name" value="PROKAR_LIPOPROTEIN"/>
    <property type="match status" value="1"/>
</dbReference>
<feature type="compositionally biased region" description="Acidic residues" evidence="1">
    <location>
        <begin position="143"/>
        <end position="153"/>
    </location>
</feature>
<protein>
    <recommendedName>
        <fullName evidence="5">Outer membrane protein assembly factor BamD</fullName>
    </recommendedName>
</protein>
<keyword evidence="4" id="KW-1185">Reference proteome</keyword>
<dbReference type="Proteomes" id="UP000324209">
    <property type="component" value="Chromosome"/>
</dbReference>
<name>A0A5C1QK20_9SPIO</name>
<reference evidence="3 4" key="1">
    <citation type="submission" date="2019-02" db="EMBL/GenBank/DDBJ databases">
        <title>Complete Genome Sequence and Methylome Analysis of free living Spirochaetas.</title>
        <authorList>
            <person name="Fomenkov A."/>
            <person name="Dubinina G."/>
            <person name="Leshcheva N."/>
            <person name="Mikheeva N."/>
            <person name="Grabovich M."/>
            <person name="Vincze T."/>
            <person name="Roberts R.J."/>
        </authorList>
    </citation>
    <scope>NUCLEOTIDE SEQUENCE [LARGE SCALE GENOMIC DNA]</scope>
    <source>
        <strain evidence="3 4">K2</strain>
    </source>
</reference>